<dbReference type="KEGG" id="scas:SACC_12400"/>
<reference evidence="1 2" key="1">
    <citation type="journal article" date="2022" name="Microbiol. Resour. Announc.">
        <title>Complete Genome Sequence of the Hyperthermophilic and Acidophilic Archaeon Saccharolobus caldissimus Strain HS-3T.</title>
        <authorList>
            <person name="Sakai H.D."/>
            <person name="Kurosawa N."/>
        </authorList>
    </citation>
    <scope>NUCLEOTIDE SEQUENCE [LARGE SCALE GENOMIC DNA]</scope>
    <source>
        <strain evidence="1 2">JCM32116</strain>
    </source>
</reference>
<accession>A0AAQ4CQZ2</accession>
<protein>
    <submittedName>
        <fullName evidence="1">Uncharacterized protein</fullName>
    </submittedName>
</protein>
<dbReference type="GeneID" id="68865980"/>
<evidence type="ECO:0000313" key="2">
    <source>
        <dbReference type="Proteomes" id="UP001319921"/>
    </source>
</evidence>
<dbReference type="RefSeq" id="WP_229572140.1">
    <property type="nucleotide sequence ID" value="NZ_AP025226.1"/>
</dbReference>
<proteinExistence type="predicted"/>
<dbReference type="Proteomes" id="UP001319921">
    <property type="component" value="Chromosome"/>
</dbReference>
<sequence length="109" mass="12780">MNERLVKEYEKLRKILGDNLIDIDMLNNQIIVYVRNKVNLEGYKVLDALDYVKEEIINSLGNLVKEIKVNKNILEVYVKDYTPQMFEIVSVIEYEANKKFGTNIVVKII</sequence>
<name>A0AAQ4CQZ2_9CREN</name>
<evidence type="ECO:0000313" key="1">
    <source>
        <dbReference type="EMBL" id="BDB98223.1"/>
    </source>
</evidence>
<dbReference type="AlphaFoldDB" id="A0AAQ4CQZ2"/>
<dbReference type="EMBL" id="AP025226">
    <property type="protein sequence ID" value="BDB98223.1"/>
    <property type="molecule type" value="Genomic_DNA"/>
</dbReference>
<keyword evidence="2" id="KW-1185">Reference proteome</keyword>
<organism evidence="1 2">
    <name type="scientific">Saccharolobus caldissimus</name>
    <dbReference type="NCBI Taxonomy" id="1702097"/>
    <lineage>
        <taxon>Archaea</taxon>
        <taxon>Thermoproteota</taxon>
        <taxon>Thermoprotei</taxon>
        <taxon>Sulfolobales</taxon>
        <taxon>Sulfolobaceae</taxon>
        <taxon>Saccharolobus</taxon>
    </lineage>
</organism>
<gene>
    <name evidence="1" type="ORF">SACC_12400</name>
</gene>